<evidence type="ECO:0000256" key="2">
    <source>
        <dbReference type="ARBA" id="ARBA00022448"/>
    </source>
</evidence>
<dbReference type="InterPro" id="IPR003593">
    <property type="entry name" value="AAA+_ATPase"/>
</dbReference>
<comment type="caution">
    <text evidence="6">The sequence shown here is derived from an EMBL/GenBank/DDBJ whole genome shotgun (WGS) entry which is preliminary data.</text>
</comment>
<evidence type="ECO:0000313" key="6">
    <source>
        <dbReference type="EMBL" id="KUH32294.1"/>
    </source>
</evidence>
<dbReference type="Proteomes" id="UP000053462">
    <property type="component" value="Unassembled WGS sequence"/>
</dbReference>
<sequence length="307" mass="34225">MNIIETENLTKVYDGIAAVDRLNLTVKKGAVYGFLGPNGAGKTTTILLLLGLIQPTEGRAYVAGIDVQEKPVEVKRISGFMPAEGGLYPNLTAFDNLMYISKFYRIPKEDAKKRARELLELVGLEDAADRKVGGFSTGMKQRLLLAQALLNDPEVLFLDEPTNGLDPRGAVEMRELIRRLKKDGKTVFFSSHILSEVEEVSDEIGIISGGKLLISGSQEEIKRKFIEGRVFITVETKQPLVLNDLNTEVIEWRKAGSNRLTVYASRDIREELVEELTGMGYTVIDVHLHEPTLEEVFLELVYGREEG</sequence>
<keyword evidence="2" id="KW-0813">Transport</keyword>
<evidence type="ECO:0000259" key="5">
    <source>
        <dbReference type="PROSITE" id="PS50893"/>
    </source>
</evidence>
<dbReference type="OrthoDB" id="87732at2157"/>
<dbReference type="SMART" id="SM00382">
    <property type="entry name" value="AAA"/>
    <property type="match status" value="1"/>
</dbReference>
<dbReference type="InterPro" id="IPR003439">
    <property type="entry name" value="ABC_transporter-like_ATP-bd"/>
</dbReference>
<evidence type="ECO:0000256" key="4">
    <source>
        <dbReference type="ARBA" id="ARBA00022840"/>
    </source>
</evidence>
<dbReference type="PANTHER" id="PTHR43335:SF4">
    <property type="entry name" value="ABC TRANSPORTER, ATP-BINDING PROTEIN"/>
    <property type="match status" value="1"/>
</dbReference>
<dbReference type="Pfam" id="PF00005">
    <property type="entry name" value="ABC_tran"/>
    <property type="match status" value="1"/>
</dbReference>
<keyword evidence="7" id="KW-1185">Reference proteome</keyword>
<keyword evidence="3" id="KW-0547">Nucleotide-binding</keyword>
<dbReference type="InterPro" id="IPR027417">
    <property type="entry name" value="P-loop_NTPase"/>
</dbReference>
<name>A0A100XWJ9_9EURY</name>
<feature type="domain" description="ABC transporter" evidence="5">
    <location>
        <begin position="4"/>
        <end position="234"/>
    </location>
</feature>
<protein>
    <submittedName>
        <fullName evidence="6">ABC transporter</fullName>
    </submittedName>
</protein>
<organism evidence="6 7">
    <name type="scientific">Thermococcus celericrescens</name>
    <dbReference type="NCBI Taxonomy" id="227598"/>
    <lineage>
        <taxon>Archaea</taxon>
        <taxon>Methanobacteriati</taxon>
        <taxon>Methanobacteriota</taxon>
        <taxon>Thermococci</taxon>
        <taxon>Thermococcales</taxon>
        <taxon>Thermococcaceae</taxon>
        <taxon>Thermococcus</taxon>
    </lineage>
</organism>
<dbReference type="AlphaFoldDB" id="A0A100XWJ9"/>
<evidence type="ECO:0000256" key="3">
    <source>
        <dbReference type="ARBA" id="ARBA00022741"/>
    </source>
</evidence>
<evidence type="ECO:0000256" key="1">
    <source>
        <dbReference type="ARBA" id="ARBA00005417"/>
    </source>
</evidence>
<dbReference type="InterPro" id="IPR025302">
    <property type="entry name" value="DrrA1/2-like_C"/>
</dbReference>
<dbReference type="GO" id="GO:0016887">
    <property type="term" value="F:ATP hydrolysis activity"/>
    <property type="evidence" value="ECO:0007669"/>
    <property type="project" value="InterPro"/>
</dbReference>
<dbReference type="SUPFAM" id="SSF52540">
    <property type="entry name" value="P-loop containing nucleoside triphosphate hydrolases"/>
    <property type="match status" value="1"/>
</dbReference>
<dbReference type="Pfam" id="PF13732">
    <property type="entry name" value="DrrA1-3_C"/>
    <property type="match status" value="1"/>
</dbReference>
<dbReference type="PROSITE" id="PS50893">
    <property type="entry name" value="ABC_TRANSPORTER_2"/>
    <property type="match status" value="1"/>
</dbReference>
<gene>
    <name evidence="6" type="ORF">APY94_10380</name>
</gene>
<dbReference type="STRING" id="227598.APY94_10380"/>
<evidence type="ECO:0000313" key="7">
    <source>
        <dbReference type="Proteomes" id="UP000053462"/>
    </source>
</evidence>
<proteinExistence type="inferred from homology"/>
<comment type="similarity">
    <text evidence="1">Belongs to the ABC transporter superfamily.</text>
</comment>
<dbReference type="EMBL" id="LLYW01000036">
    <property type="protein sequence ID" value="KUH32294.1"/>
    <property type="molecule type" value="Genomic_DNA"/>
</dbReference>
<dbReference type="Gene3D" id="3.40.50.300">
    <property type="entry name" value="P-loop containing nucleotide triphosphate hydrolases"/>
    <property type="match status" value="1"/>
</dbReference>
<reference evidence="6 7" key="1">
    <citation type="submission" date="2015-10" db="EMBL/GenBank/DDBJ databases">
        <title>Draft genome sequence of Thermococcus celericrescens strain DSM 17994.</title>
        <authorList>
            <person name="Hong S.-J."/>
            <person name="Park C.-E."/>
            <person name="Shin J.-H."/>
        </authorList>
    </citation>
    <scope>NUCLEOTIDE SEQUENCE [LARGE SCALE GENOMIC DNA]</scope>
    <source>
        <strain evidence="6 7">DSM 17994</strain>
    </source>
</reference>
<keyword evidence="4" id="KW-0067">ATP-binding</keyword>
<dbReference type="GO" id="GO:0005524">
    <property type="term" value="F:ATP binding"/>
    <property type="evidence" value="ECO:0007669"/>
    <property type="project" value="UniProtKB-KW"/>
</dbReference>
<accession>A0A100XWJ9</accession>
<dbReference type="RefSeq" id="WP_058939563.1">
    <property type="nucleotide sequence ID" value="NZ_LLYW01000036.1"/>
</dbReference>
<dbReference type="PANTHER" id="PTHR43335">
    <property type="entry name" value="ABC TRANSPORTER, ATP-BINDING PROTEIN"/>
    <property type="match status" value="1"/>
</dbReference>